<dbReference type="GO" id="GO:0004519">
    <property type="term" value="F:endonuclease activity"/>
    <property type="evidence" value="ECO:0007669"/>
    <property type="project" value="UniProtKB-KW"/>
</dbReference>
<keyword evidence="2" id="KW-0255">Endonuclease</keyword>
<keyword evidence="2" id="KW-0540">Nuclease</keyword>
<dbReference type="EMBL" id="FOHV01000012">
    <property type="protein sequence ID" value="SET24296.1"/>
    <property type="molecule type" value="Genomic_DNA"/>
</dbReference>
<keyword evidence="3" id="KW-1185">Reference proteome</keyword>
<evidence type="ECO:0000313" key="3">
    <source>
        <dbReference type="Proteomes" id="UP000242642"/>
    </source>
</evidence>
<accession>A0A1I0CX14</accession>
<organism evidence="2 3">
    <name type="scientific">Thorsellia anophelis DSM 18579</name>
    <dbReference type="NCBI Taxonomy" id="1123402"/>
    <lineage>
        <taxon>Bacteria</taxon>
        <taxon>Pseudomonadati</taxon>
        <taxon>Pseudomonadota</taxon>
        <taxon>Gammaproteobacteria</taxon>
        <taxon>Enterobacterales</taxon>
        <taxon>Thorselliaceae</taxon>
        <taxon>Thorsellia</taxon>
    </lineage>
</organism>
<protein>
    <submittedName>
        <fullName evidence="2">HNH endonuclease</fullName>
    </submittedName>
</protein>
<reference evidence="3" key="1">
    <citation type="submission" date="2016-10" db="EMBL/GenBank/DDBJ databases">
        <authorList>
            <person name="Varghese N."/>
            <person name="Submissions S."/>
        </authorList>
    </citation>
    <scope>NUCLEOTIDE SEQUENCE [LARGE SCALE GENOMIC DNA]</scope>
    <source>
        <strain evidence="3">DSM 18579</strain>
    </source>
</reference>
<dbReference type="Pfam" id="PF13391">
    <property type="entry name" value="HNH_2"/>
    <property type="match status" value="1"/>
</dbReference>
<dbReference type="RefSeq" id="WP_093319884.1">
    <property type="nucleotide sequence ID" value="NZ_FOHV01000012.1"/>
</dbReference>
<evidence type="ECO:0000259" key="1">
    <source>
        <dbReference type="Pfam" id="PF13391"/>
    </source>
</evidence>
<feature type="domain" description="HNH nuclease" evidence="1">
    <location>
        <begin position="170"/>
        <end position="221"/>
    </location>
</feature>
<gene>
    <name evidence="2" type="ORF">SAMN02583745_01784</name>
</gene>
<sequence length="269" mass="30735">MKLIDTYEDLKVNIKELQKQILAGNEDAIDLVKKGHSFVVSTYNSRLQFSPSKFVGYKNNKLSIYIPIRNELDGRKTNFKIISVLNKIDKKNNLIDNYFFDYCKSLGIVANKNDRKFLVLNEADSLINDIEASKIENSKLSITEKESLIKARIGQGSFRANLLKKWGGKCCLTGIAFETVLRASHIKPWRDSDNYEKLDVDNGLLLTANADSLFDTGYISFGTNGELLKSKLLTNEQLFLLLGATNFHIDLNNKQKDYMNYHRTVIYKK</sequence>
<dbReference type="InterPro" id="IPR003615">
    <property type="entry name" value="HNH_nuc"/>
</dbReference>
<dbReference type="AlphaFoldDB" id="A0A1I0CX14"/>
<name>A0A1I0CX14_9GAMM</name>
<dbReference type="OrthoDB" id="529575at2"/>
<evidence type="ECO:0000313" key="2">
    <source>
        <dbReference type="EMBL" id="SET24296.1"/>
    </source>
</evidence>
<proteinExistence type="predicted"/>
<dbReference type="Proteomes" id="UP000242642">
    <property type="component" value="Unassembled WGS sequence"/>
</dbReference>
<keyword evidence="2" id="KW-0378">Hydrolase</keyword>